<evidence type="ECO:0000313" key="6">
    <source>
        <dbReference type="Proteomes" id="UP000183447"/>
    </source>
</evidence>
<evidence type="ECO:0000256" key="3">
    <source>
        <dbReference type="ARBA" id="ARBA00023163"/>
    </source>
</evidence>
<dbReference type="InterPro" id="IPR000524">
    <property type="entry name" value="Tscrpt_reg_HTH_GntR"/>
</dbReference>
<dbReference type="RefSeq" id="WP_177282452.1">
    <property type="nucleotide sequence ID" value="NZ_FPKU01000001.1"/>
</dbReference>
<dbReference type="PRINTS" id="PR00035">
    <property type="entry name" value="HTHGNTR"/>
</dbReference>
<dbReference type="InterPro" id="IPR036388">
    <property type="entry name" value="WH-like_DNA-bd_sf"/>
</dbReference>
<dbReference type="SUPFAM" id="SSF46785">
    <property type="entry name" value="Winged helix' DNA-binding domain"/>
    <property type="match status" value="1"/>
</dbReference>
<dbReference type="InterPro" id="IPR036390">
    <property type="entry name" value="WH_DNA-bd_sf"/>
</dbReference>
<keyword evidence="6" id="KW-1185">Reference proteome</keyword>
<dbReference type="Gene3D" id="3.40.50.2300">
    <property type="match status" value="2"/>
</dbReference>
<name>A0A1K2HYF0_9HYPH</name>
<dbReference type="Proteomes" id="UP000183447">
    <property type="component" value="Unassembled WGS sequence"/>
</dbReference>
<keyword evidence="2 5" id="KW-0238">DNA-binding</keyword>
<dbReference type="PROSITE" id="PS50949">
    <property type="entry name" value="HTH_GNTR"/>
    <property type="match status" value="1"/>
</dbReference>
<evidence type="ECO:0000256" key="1">
    <source>
        <dbReference type="ARBA" id="ARBA00023015"/>
    </source>
</evidence>
<dbReference type="Gene3D" id="1.10.10.10">
    <property type="entry name" value="Winged helix-like DNA-binding domain superfamily/Winged helix DNA-binding domain"/>
    <property type="match status" value="1"/>
</dbReference>
<dbReference type="EMBL" id="FPKU01000001">
    <property type="protein sequence ID" value="SFZ83567.1"/>
    <property type="molecule type" value="Genomic_DNA"/>
</dbReference>
<evidence type="ECO:0000259" key="4">
    <source>
        <dbReference type="PROSITE" id="PS50949"/>
    </source>
</evidence>
<dbReference type="SMART" id="SM00345">
    <property type="entry name" value="HTH_GNTR"/>
    <property type="match status" value="1"/>
</dbReference>
<feature type="domain" description="HTH gntR-type" evidence="4">
    <location>
        <begin position="1"/>
        <end position="67"/>
    </location>
</feature>
<dbReference type="STRING" id="665118.SAMN02983003_1723"/>
<evidence type="ECO:0000256" key="2">
    <source>
        <dbReference type="ARBA" id="ARBA00023125"/>
    </source>
</evidence>
<proteinExistence type="predicted"/>
<gene>
    <name evidence="5" type="ORF">SAMN02983003_1723</name>
</gene>
<dbReference type="InterPro" id="IPR050679">
    <property type="entry name" value="Bact_HTH_transcr_reg"/>
</dbReference>
<dbReference type="PANTHER" id="PTHR44846:SF17">
    <property type="entry name" value="GNTR-FAMILY TRANSCRIPTIONAL REGULATOR"/>
    <property type="match status" value="1"/>
</dbReference>
<dbReference type="GO" id="GO:0003700">
    <property type="term" value="F:DNA-binding transcription factor activity"/>
    <property type="evidence" value="ECO:0007669"/>
    <property type="project" value="InterPro"/>
</dbReference>
<dbReference type="GO" id="GO:0045892">
    <property type="term" value="P:negative regulation of DNA-templated transcription"/>
    <property type="evidence" value="ECO:0007669"/>
    <property type="project" value="TreeGrafter"/>
</dbReference>
<dbReference type="CDD" id="cd07377">
    <property type="entry name" value="WHTH_GntR"/>
    <property type="match status" value="1"/>
</dbReference>
<dbReference type="SUPFAM" id="SSF53822">
    <property type="entry name" value="Periplasmic binding protein-like I"/>
    <property type="match status" value="1"/>
</dbReference>
<protein>
    <submittedName>
        <fullName evidence="5">DNA-binding transcriptional regulator, LacI/PurR family</fullName>
    </submittedName>
</protein>
<keyword evidence="1" id="KW-0805">Transcription regulation</keyword>
<dbReference type="GO" id="GO:0003677">
    <property type="term" value="F:DNA binding"/>
    <property type="evidence" value="ECO:0007669"/>
    <property type="project" value="UniProtKB-KW"/>
</dbReference>
<accession>A0A1K2HYF0</accession>
<keyword evidence="3" id="KW-0804">Transcription</keyword>
<evidence type="ECO:0000313" key="5">
    <source>
        <dbReference type="EMBL" id="SFZ83567.1"/>
    </source>
</evidence>
<dbReference type="PANTHER" id="PTHR44846">
    <property type="entry name" value="MANNOSYL-D-GLYCERATE TRANSPORT/METABOLISM SYSTEM REPRESSOR MNGR-RELATED"/>
    <property type="match status" value="1"/>
</dbReference>
<organism evidence="5 6">
    <name type="scientific">Devosia enhydra</name>
    <dbReference type="NCBI Taxonomy" id="665118"/>
    <lineage>
        <taxon>Bacteria</taxon>
        <taxon>Pseudomonadati</taxon>
        <taxon>Pseudomonadota</taxon>
        <taxon>Alphaproteobacteria</taxon>
        <taxon>Hyphomicrobiales</taxon>
        <taxon>Devosiaceae</taxon>
        <taxon>Devosia</taxon>
    </lineage>
</organism>
<dbReference type="Pfam" id="PF00392">
    <property type="entry name" value="GntR"/>
    <property type="match status" value="1"/>
</dbReference>
<sequence>MASYETVLAALRDLATRLEDGARLPTVRDLMKRFKVSQATVQQAFAELRREGLLVSQVGRGTYLRKAADGGLHADVTPPSALSSLLMLSSIRMNERCVLVQNQIVAAMTGEGTRVVQMSWHDPDHLMQILQSVPRFDAAILQSHYDSVPIRLLDLLKQKTRAVVVDGHSLWGMDIDHIGTDWEDALDLALAELTALGHRRIGLVTIDSPAQPIVATRRAFARLENWRGTGLDPFPPIVMPGIANPTQLVAEGLADTLSPLICEDGGLPFTALLTLGISDGPGIGQALARLGLDGPAGPSIFVLGHHDVSSEHFGTYAIAGSSHVEAAAALLQAIRDRIRSPLAPPRVTFLACAATPRPSIRPLPSPGAPRTRIRSV</sequence>
<dbReference type="AlphaFoldDB" id="A0A1K2HYF0"/>
<reference evidence="5 6" key="1">
    <citation type="submission" date="2016-11" db="EMBL/GenBank/DDBJ databases">
        <authorList>
            <person name="Jaros S."/>
            <person name="Januszkiewicz K."/>
            <person name="Wedrychowicz H."/>
        </authorList>
    </citation>
    <scope>NUCLEOTIDE SEQUENCE [LARGE SCALE GENOMIC DNA]</scope>
    <source>
        <strain evidence="5 6">ATCC 23634</strain>
    </source>
</reference>
<dbReference type="InterPro" id="IPR028082">
    <property type="entry name" value="Peripla_BP_I"/>
</dbReference>